<evidence type="ECO:0008006" key="3">
    <source>
        <dbReference type="Google" id="ProtNLM"/>
    </source>
</evidence>
<proteinExistence type="predicted"/>
<name>A0A2S4VDJ3_9BASI</name>
<dbReference type="VEuPathDB" id="FungiDB:PSHT_05217"/>
<dbReference type="EMBL" id="PKSL01000073">
    <property type="protein sequence ID" value="POW07599.1"/>
    <property type="molecule type" value="Genomic_DNA"/>
</dbReference>
<dbReference type="PANTHER" id="PTHR41317">
    <property type="entry name" value="PD-(D_E)XK NUCLEASE FAMILY TRANSPOSASE"/>
    <property type="match status" value="1"/>
</dbReference>
<gene>
    <name evidence="1" type="ORF">PSTT_08164</name>
</gene>
<dbReference type="VEuPathDB" id="FungiDB:PSTT_08164"/>
<dbReference type="Pfam" id="PF12784">
    <property type="entry name" value="PDDEXK_2"/>
    <property type="match status" value="1"/>
</dbReference>
<dbReference type="AlphaFoldDB" id="A0A2S4VDJ3"/>
<comment type="caution">
    <text evidence="1">The sequence shown here is derived from an EMBL/GenBank/DDBJ whole genome shotgun (WGS) entry which is preliminary data.</text>
</comment>
<reference evidence="1" key="1">
    <citation type="submission" date="2017-12" db="EMBL/GenBank/DDBJ databases">
        <title>Gene loss provides genomic basis for host adaptation in cereal stripe rust fungi.</title>
        <authorList>
            <person name="Xia C."/>
        </authorList>
    </citation>
    <scope>NUCLEOTIDE SEQUENCE [LARGE SCALE GENOMIC DNA]</scope>
    <source>
        <strain evidence="1">93-210</strain>
    </source>
</reference>
<evidence type="ECO:0000313" key="1">
    <source>
        <dbReference type="EMBL" id="POW07599.1"/>
    </source>
</evidence>
<dbReference type="PANTHER" id="PTHR41317:SF1">
    <property type="entry name" value="PD-(D_E)XK NUCLEASE FAMILY TRANSPOSASE"/>
    <property type="match status" value="1"/>
</dbReference>
<keyword evidence="2" id="KW-1185">Reference proteome</keyword>
<sequence length="330" mass="37520">MSSPSAINTQSLISPISNTAFEKLLKQPTLLIPFLNSILAEKFLITAIEETSKVVSIAPDALETLGTAVSDATSEQHAQASATSKLEYSYDKNADYDESNAIVRYDIVAKTDQNTVVEIELQRAYEPYDFDRSSYYSSRLIRNRTEQNMRLEKVKDLFNPVYIVSICDFGWNALPSVPDHMQNCWRLWVGWRWTDPFSTISVQQEMPASQFCYISLPTFRSVQGDSVDKNNALEKIIWILANTGRKSALRSLPEWVESDPFIKSFVDLLRYDTLNAEEKFDHDVAETSGTEDKLSTEYAVTRAVMVERERSRQILRGKGLDPSIIDELVQ</sequence>
<organism evidence="1 2">
    <name type="scientific">Puccinia striiformis</name>
    <dbReference type="NCBI Taxonomy" id="27350"/>
    <lineage>
        <taxon>Eukaryota</taxon>
        <taxon>Fungi</taxon>
        <taxon>Dikarya</taxon>
        <taxon>Basidiomycota</taxon>
        <taxon>Pucciniomycotina</taxon>
        <taxon>Pucciniomycetes</taxon>
        <taxon>Pucciniales</taxon>
        <taxon>Pucciniaceae</taxon>
        <taxon>Puccinia</taxon>
    </lineage>
</organism>
<dbReference type="Proteomes" id="UP000239156">
    <property type="component" value="Unassembled WGS sequence"/>
</dbReference>
<evidence type="ECO:0000313" key="2">
    <source>
        <dbReference type="Proteomes" id="UP000239156"/>
    </source>
</evidence>
<accession>A0A2S4VDJ3</accession>
<protein>
    <recommendedName>
        <fullName evidence="3">PD-(D/E)XK nuclease family transposase</fullName>
    </recommendedName>
</protein>